<feature type="compositionally biased region" description="Low complexity" evidence="2">
    <location>
        <begin position="42"/>
        <end position="58"/>
    </location>
</feature>
<keyword evidence="3" id="KW-0472">Membrane</keyword>
<dbReference type="InterPro" id="IPR023365">
    <property type="entry name" value="Sortase_dom-sf"/>
</dbReference>
<feature type="transmembrane region" description="Helical" evidence="3">
    <location>
        <begin position="250"/>
        <end position="275"/>
    </location>
</feature>
<dbReference type="Gene3D" id="2.40.260.10">
    <property type="entry name" value="Sortase"/>
    <property type="match status" value="1"/>
</dbReference>
<comment type="caution">
    <text evidence="4">The sequence shown here is derived from an EMBL/GenBank/DDBJ whole genome shotgun (WGS) entry which is preliminary data.</text>
</comment>
<dbReference type="EMBL" id="JAAVJC010000018">
    <property type="protein sequence ID" value="NJQ14184.1"/>
    <property type="molecule type" value="Genomic_DNA"/>
</dbReference>
<gene>
    <name evidence="4" type="ORF">HCN52_04340</name>
</gene>
<feature type="compositionally biased region" description="Low complexity" evidence="2">
    <location>
        <begin position="180"/>
        <end position="198"/>
    </location>
</feature>
<feature type="compositionally biased region" description="Gly residues" evidence="2">
    <location>
        <begin position="32"/>
        <end position="41"/>
    </location>
</feature>
<feature type="compositionally biased region" description="Basic residues" evidence="2">
    <location>
        <begin position="9"/>
        <end position="30"/>
    </location>
</feature>
<keyword evidence="3" id="KW-0812">Transmembrane</keyword>
<accession>A0ABX1CAK2</accession>
<organism evidence="4 5">
    <name type="scientific">Streptomyces bohaiensis</name>
    <dbReference type="NCBI Taxonomy" id="1431344"/>
    <lineage>
        <taxon>Bacteria</taxon>
        <taxon>Bacillati</taxon>
        <taxon>Actinomycetota</taxon>
        <taxon>Actinomycetes</taxon>
        <taxon>Kitasatosporales</taxon>
        <taxon>Streptomycetaceae</taxon>
        <taxon>Streptomyces</taxon>
    </lineage>
</organism>
<keyword evidence="5" id="KW-1185">Reference proteome</keyword>
<feature type="compositionally biased region" description="Acidic residues" evidence="2">
    <location>
        <begin position="315"/>
        <end position="324"/>
    </location>
</feature>
<dbReference type="NCBIfam" id="NF033747">
    <property type="entry name" value="class_E_sortase"/>
    <property type="match status" value="1"/>
</dbReference>
<evidence type="ECO:0000256" key="3">
    <source>
        <dbReference type="SAM" id="Phobius"/>
    </source>
</evidence>
<feature type="region of interest" description="Disordered" evidence="2">
    <location>
        <begin position="294"/>
        <end position="330"/>
    </location>
</feature>
<evidence type="ECO:0000256" key="2">
    <source>
        <dbReference type="SAM" id="MobiDB-lite"/>
    </source>
</evidence>
<dbReference type="Proteomes" id="UP000727056">
    <property type="component" value="Unassembled WGS sequence"/>
</dbReference>
<name>A0ABX1CAK2_9ACTN</name>
<feature type="compositionally biased region" description="Low complexity" evidence="2">
    <location>
        <begin position="77"/>
        <end position="92"/>
    </location>
</feature>
<keyword evidence="1" id="KW-0378">Hydrolase</keyword>
<dbReference type="InterPro" id="IPR042003">
    <property type="entry name" value="Sortase_E"/>
</dbReference>
<feature type="compositionally biased region" description="Low complexity" evidence="2">
    <location>
        <begin position="150"/>
        <end position="164"/>
    </location>
</feature>
<evidence type="ECO:0000256" key="1">
    <source>
        <dbReference type="ARBA" id="ARBA00022801"/>
    </source>
</evidence>
<feature type="region of interest" description="Disordered" evidence="2">
    <location>
        <begin position="1"/>
        <end position="244"/>
    </location>
</feature>
<dbReference type="Pfam" id="PF04203">
    <property type="entry name" value="Sortase"/>
    <property type="match status" value="1"/>
</dbReference>
<protein>
    <submittedName>
        <fullName evidence="4">Class E sortase</fullName>
    </submittedName>
</protein>
<sequence>MVAGEGRLRRPAPRSRRSAAPSPRRHRPVRGRPGGAPGDGPHGAARPGADAPAVPGRRTAGPSVSGYAEPVFPSAPSPAASGHDGPAGAVPGTPGGHDAAAHRPAQGSRTDHRADPATVGLRPFPDSAAPPAGSGRRRRAPSPVPPAPVPGGAEDATAVIEAIPAAPPVGGPDGAGGPVVAGPPGTTDAATDATRAATVSHDTADAVDGRDDDGPDATAPAPATSGPVPGGRLARRQAERERKTTRANKIANVFGEVMITTGVLMMLFVTYQLWWTNVEARAHANSQVDALLDQWDSGGGGSGDNAADSDREESGGDEEDDGEVDTSPGVFSPGDGFALLHLPTIGVRVPIAEGVDPASVLDRGMVGRYSAEDGLPTAMPWDAEGNMGLAAHRNTHGEPFRYINRINPGEPIVVETESTYYVYEMRSRLDSTSPAHIQVLDPVPDASGFSGPGRYITLTTCTPEFTSTYRLIVWGEMVSEQPRADGKPDALLN</sequence>
<dbReference type="SUPFAM" id="SSF63817">
    <property type="entry name" value="Sortase"/>
    <property type="match status" value="1"/>
</dbReference>
<dbReference type="CDD" id="cd05830">
    <property type="entry name" value="Sortase_E"/>
    <property type="match status" value="1"/>
</dbReference>
<evidence type="ECO:0000313" key="5">
    <source>
        <dbReference type="Proteomes" id="UP000727056"/>
    </source>
</evidence>
<evidence type="ECO:0000313" key="4">
    <source>
        <dbReference type="EMBL" id="NJQ14184.1"/>
    </source>
</evidence>
<dbReference type="InterPro" id="IPR005754">
    <property type="entry name" value="Sortase"/>
</dbReference>
<proteinExistence type="predicted"/>
<keyword evidence="3" id="KW-1133">Transmembrane helix</keyword>
<dbReference type="InterPro" id="IPR053465">
    <property type="entry name" value="Sortase_Class_E"/>
</dbReference>
<feature type="compositionally biased region" description="Low complexity" evidence="2">
    <location>
        <begin position="216"/>
        <end position="231"/>
    </location>
</feature>
<reference evidence="4 5" key="1">
    <citation type="submission" date="2020-03" db="EMBL/GenBank/DDBJ databases">
        <title>Draft genome of Streptomyces sp. ventii, isolated from the Axial Seamount in the Pacific Ocean, and resequencing of the two type strains Streptomyces lonarensis strain NCL 716 and Streptomyces bohaiensis strain 11A07.</title>
        <authorList>
            <person name="Loughran R.M."/>
            <person name="Pfannmuller K.M."/>
            <person name="Wasson B.J."/>
            <person name="Deadmond M.C."/>
            <person name="Paddock B.E."/>
            <person name="Koyack M.J."/>
            <person name="Gallegos D.A."/>
            <person name="Mitchell E.A."/>
            <person name="Ushijima B."/>
            <person name="Saw J.H."/>
            <person name="Mcphail K.L."/>
            <person name="Videau P."/>
        </authorList>
    </citation>
    <scope>NUCLEOTIDE SEQUENCE [LARGE SCALE GENOMIC DNA]</scope>
    <source>
        <strain evidence="4 5">11A07</strain>
    </source>
</reference>